<evidence type="ECO:0000313" key="1">
    <source>
        <dbReference type="EMBL" id="VVO06894.1"/>
    </source>
</evidence>
<accession>A0A5E6QX75</accession>
<evidence type="ECO:0000313" key="2">
    <source>
        <dbReference type="Proteomes" id="UP000326557"/>
    </source>
</evidence>
<dbReference type="AlphaFoldDB" id="A0A5E6QX75"/>
<protein>
    <submittedName>
        <fullName evidence="1">Uncharacterized protein</fullName>
    </submittedName>
</protein>
<gene>
    <name evidence="1" type="ORF">PS704_03120</name>
</gene>
<dbReference type="EMBL" id="CABVHP010000008">
    <property type="protein sequence ID" value="VVO06894.1"/>
    <property type="molecule type" value="Genomic_DNA"/>
</dbReference>
<dbReference type="Proteomes" id="UP000326557">
    <property type="component" value="Unassembled WGS sequence"/>
</dbReference>
<name>A0A5E6QX75_PSEFL</name>
<sequence length="43" mass="4695">MLAMNDYAVCQVNRGVCITCKLTPTGGDLKFVVSRCKPLLTFS</sequence>
<organism evidence="1 2">
    <name type="scientific">Pseudomonas fluorescens</name>
    <dbReference type="NCBI Taxonomy" id="294"/>
    <lineage>
        <taxon>Bacteria</taxon>
        <taxon>Pseudomonadati</taxon>
        <taxon>Pseudomonadota</taxon>
        <taxon>Gammaproteobacteria</taxon>
        <taxon>Pseudomonadales</taxon>
        <taxon>Pseudomonadaceae</taxon>
        <taxon>Pseudomonas</taxon>
    </lineage>
</organism>
<proteinExistence type="predicted"/>
<reference evidence="1 2" key="1">
    <citation type="submission" date="2019-09" db="EMBL/GenBank/DDBJ databases">
        <authorList>
            <person name="Chandra G."/>
            <person name="Truman W A."/>
        </authorList>
    </citation>
    <scope>NUCLEOTIDE SEQUENCE [LARGE SCALE GENOMIC DNA]</scope>
    <source>
        <strain evidence="1">PS704</strain>
    </source>
</reference>